<evidence type="ECO:0000256" key="2">
    <source>
        <dbReference type="ARBA" id="ARBA00009755"/>
    </source>
</evidence>
<dbReference type="GO" id="GO:0005811">
    <property type="term" value="C:lipid droplet"/>
    <property type="evidence" value="ECO:0007669"/>
    <property type="project" value="InterPro"/>
</dbReference>
<feature type="domain" description="Squalene cyclase C-terminal" evidence="5">
    <location>
        <begin position="332"/>
        <end position="648"/>
    </location>
</feature>
<evidence type="ECO:0000259" key="5">
    <source>
        <dbReference type="Pfam" id="PF13243"/>
    </source>
</evidence>
<dbReference type="Proteomes" id="UP000761264">
    <property type="component" value="Unassembled WGS sequence"/>
</dbReference>
<dbReference type="RefSeq" id="WP_167225823.1">
    <property type="nucleotide sequence ID" value="NZ_JAAQPH010000010.1"/>
</dbReference>
<dbReference type="NCBIfam" id="TIGR01507">
    <property type="entry name" value="hopene_cyclase"/>
    <property type="match status" value="1"/>
</dbReference>
<gene>
    <name evidence="7" type="primary">shc</name>
    <name evidence="7" type="ORF">HBA54_14635</name>
</gene>
<dbReference type="PANTHER" id="PTHR11764">
    <property type="entry name" value="TERPENE CYCLASE/MUTASE FAMILY MEMBER"/>
    <property type="match status" value="1"/>
</dbReference>
<reference evidence="7" key="1">
    <citation type="submission" date="2020-03" db="EMBL/GenBank/DDBJ databases">
        <title>Genome of Pelagibius litoralis DSM 21314T.</title>
        <authorList>
            <person name="Wang G."/>
        </authorList>
    </citation>
    <scope>NUCLEOTIDE SEQUENCE</scope>
    <source>
        <strain evidence="7">DSM 21314</strain>
    </source>
</reference>
<dbReference type="InterPro" id="IPR006400">
    <property type="entry name" value="Hopene-cyclase"/>
</dbReference>
<comment type="pathway">
    <text evidence="1">Secondary metabolite biosynthesis; hopanoid biosynthesis.</text>
</comment>
<evidence type="ECO:0000259" key="6">
    <source>
        <dbReference type="Pfam" id="PF13249"/>
    </source>
</evidence>
<keyword evidence="4 7" id="KW-0413">Isomerase</keyword>
<accession>A0A967K7H0</accession>
<evidence type="ECO:0000313" key="8">
    <source>
        <dbReference type="Proteomes" id="UP000761264"/>
    </source>
</evidence>
<evidence type="ECO:0000256" key="4">
    <source>
        <dbReference type="ARBA" id="ARBA00023235"/>
    </source>
</evidence>
<dbReference type="SFLD" id="SFLDG01016">
    <property type="entry name" value="Prenyltransferase_Like_2"/>
    <property type="match status" value="1"/>
</dbReference>
<dbReference type="InterPro" id="IPR018333">
    <property type="entry name" value="Squalene_cyclase"/>
</dbReference>
<dbReference type="Pfam" id="PF13249">
    <property type="entry name" value="SQHop_cyclase_N"/>
    <property type="match status" value="1"/>
</dbReference>
<dbReference type="InterPro" id="IPR002365">
    <property type="entry name" value="Terpene_synthase_CS"/>
</dbReference>
<dbReference type="GO" id="GO:0016104">
    <property type="term" value="P:triterpenoid biosynthetic process"/>
    <property type="evidence" value="ECO:0007669"/>
    <property type="project" value="InterPro"/>
</dbReference>
<dbReference type="Pfam" id="PF13243">
    <property type="entry name" value="SQHop_cyclase_C"/>
    <property type="match status" value="1"/>
</dbReference>
<proteinExistence type="inferred from homology"/>
<comment type="caution">
    <text evidence="7">The sequence shown here is derived from an EMBL/GenBank/DDBJ whole genome shotgun (WGS) entry which is preliminary data.</text>
</comment>
<dbReference type="InterPro" id="IPR032697">
    <property type="entry name" value="SQ_cyclase_N"/>
</dbReference>
<dbReference type="CDD" id="cd02892">
    <property type="entry name" value="SQCY_1"/>
    <property type="match status" value="1"/>
</dbReference>
<dbReference type="SUPFAM" id="SSF48239">
    <property type="entry name" value="Terpenoid cyclases/Protein prenyltransferases"/>
    <property type="match status" value="2"/>
</dbReference>
<feature type="domain" description="Squalene cyclase N-terminal" evidence="6">
    <location>
        <begin position="33"/>
        <end position="322"/>
    </location>
</feature>
<evidence type="ECO:0000256" key="1">
    <source>
        <dbReference type="ARBA" id="ARBA00004999"/>
    </source>
</evidence>
<protein>
    <submittedName>
        <fullName evidence="7">Squalene--hopene cyclase</fullName>
        <ecNumber evidence="7">5.4.99.17</ecNumber>
    </submittedName>
</protein>
<comment type="similarity">
    <text evidence="2">Belongs to the terpene cyclase/mutase family.</text>
</comment>
<organism evidence="7 8">
    <name type="scientific">Pelagibius litoralis</name>
    <dbReference type="NCBI Taxonomy" id="374515"/>
    <lineage>
        <taxon>Bacteria</taxon>
        <taxon>Pseudomonadati</taxon>
        <taxon>Pseudomonadota</taxon>
        <taxon>Alphaproteobacteria</taxon>
        <taxon>Rhodospirillales</taxon>
        <taxon>Rhodovibrionaceae</taxon>
        <taxon>Pelagibius</taxon>
    </lineage>
</organism>
<keyword evidence="3" id="KW-0677">Repeat</keyword>
<dbReference type="AlphaFoldDB" id="A0A967K7H0"/>
<evidence type="ECO:0000256" key="3">
    <source>
        <dbReference type="ARBA" id="ARBA00022737"/>
    </source>
</evidence>
<dbReference type="EMBL" id="JAAQPH010000010">
    <property type="protein sequence ID" value="NIA69838.1"/>
    <property type="molecule type" value="Genomic_DNA"/>
</dbReference>
<evidence type="ECO:0000313" key="7">
    <source>
        <dbReference type="EMBL" id="NIA69838.1"/>
    </source>
</evidence>
<dbReference type="Gene3D" id="1.50.10.20">
    <property type="match status" value="2"/>
</dbReference>
<dbReference type="PROSITE" id="PS01074">
    <property type="entry name" value="TERPENE_SYNTHASES"/>
    <property type="match status" value="1"/>
</dbReference>
<dbReference type="GO" id="GO:0051007">
    <property type="term" value="F:squalene-hopene cyclase activity"/>
    <property type="evidence" value="ECO:0007669"/>
    <property type="project" value="UniProtKB-EC"/>
</dbReference>
<dbReference type="NCBIfam" id="TIGR01787">
    <property type="entry name" value="squalene_cyclas"/>
    <property type="match status" value="1"/>
</dbReference>
<keyword evidence="8" id="KW-1185">Reference proteome</keyword>
<dbReference type="EC" id="5.4.99.17" evidence="7"/>
<name>A0A967K7H0_9PROT</name>
<sequence>MTGSNAIRNESALARSAEAELPDLEAVDRLVTDMTKALLGQQRADGHWLFELEADATIPAEYIFLQHFIGRIETPAYQAVEPKIAKHLRAVQGRDGGWPLFHDGDMDLSASVKAYFALKLAGDDPDAAHMARARAAILARGGAAQSNVFTRIALALFGQVPWRAVPEMPVEIMLLPRWFPFHLSKVSYWSRTVIAPLLILMDLKPQAVNPLKVSIGELFVQPPERAQYPMNATGSPLGAIFAGIDRVLRMSDPLRPRAQRRKAINAAIDFVKERLNGEDGLGGIFPAMANAAMAFHALGYDWDEPNYRMTREAIDRLLIARDDDRVTCQPCLSPIWDTCLAAHALLEAGEPGDNDSFDRAFDWLLQREITEVRGDWAWRRPNAPSGGWPFQYQNAHYPDVDDTAVVVMAMDRAKSEASQGAVERAAEWIIAMQSKNGGWGSFDADNAFDYLNHIPFADHGALLDPPTADVSARCLSMLAQLGYGRDHTVVRRGLDYLLREQEPDGSWYGRWGVNYVYGTWSVLSALNACGEDLASAPVRRAVAWLESRQREDGGWGEDCATYWAARRDEAKTSTAAQTAWALLGLMAAGEVDSDAVRRGVAFLQRFPRDDVRWLDGHWTGTGFPRVFYLHYHGYSAYFPLMALARYRNLIRGNERRVTVGM</sequence>
<dbReference type="InterPro" id="IPR008930">
    <property type="entry name" value="Terpenoid_cyclase/PrenylTrfase"/>
</dbReference>
<dbReference type="PANTHER" id="PTHR11764:SF20">
    <property type="entry name" value="LANOSTEROL SYNTHASE"/>
    <property type="match status" value="1"/>
</dbReference>
<dbReference type="InterPro" id="IPR032696">
    <property type="entry name" value="SQ_cyclase_C"/>
</dbReference>